<reference evidence="1" key="1">
    <citation type="submission" date="2023-09" db="EMBL/GenBank/DDBJ databases">
        <title>Arcobacter tbilisiensis sp. nov. isolated from chicken meat in Tbilisi, Georgia.</title>
        <authorList>
            <person name="Matthias R."/>
            <person name="Zautner A.E."/>
        </authorList>
    </citation>
    <scope>NUCLEOTIDE SEQUENCE</scope>
    <source>
        <strain evidence="1">LEO 107</strain>
    </source>
</reference>
<dbReference type="InterPro" id="IPR011990">
    <property type="entry name" value="TPR-like_helical_dom_sf"/>
</dbReference>
<gene>
    <name evidence="1" type="ORF">RJG54_01820</name>
</gene>
<protein>
    <recommendedName>
        <fullName evidence="2">Tetratricopeptide repeat protein</fullName>
    </recommendedName>
</protein>
<organism evidence="1">
    <name type="scientific">Arcobacter sp. AZ-2023</name>
    <dbReference type="NCBI Taxonomy" id="3074453"/>
    <lineage>
        <taxon>Bacteria</taxon>
        <taxon>Pseudomonadati</taxon>
        <taxon>Campylobacterota</taxon>
        <taxon>Epsilonproteobacteria</taxon>
        <taxon>Campylobacterales</taxon>
        <taxon>Arcobacteraceae</taxon>
        <taxon>Arcobacter</taxon>
    </lineage>
</organism>
<name>A0AA96CW33_9BACT</name>
<dbReference type="Gene3D" id="1.25.40.10">
    <property type="entry name" value="Tetratricopeptide repeat domain"/>
    <property type="match status" value="1"/>
</dbReference>
<dbReference type="EMBL" id="CP134846">
    <property type="protein sequence ID" value="WNL17150.1"/>
    <property type="molecule type" value="Genomic_DNA"/>
</dbReference>
<evidence type="ECO:0008006" key="2">
    <source>
        <dbReference type="Google" id="ProtNLM"/>
    </source>
</evidence>
<dbReference type="AlphaFoldDB" id="A0AA96CW33"/>
<proteinExistence type="predicted"/>
<dbReference type="SUPFAM" id="SSF48452">
    <property type="entry name" value="TPR-like"/>
    <property type="match status" value="1"/>
</dbReference>
<sequence length="110" mass="13221">MKKSIYKIVIIFFILNNFLYANIIESQPQIIFELEKLEASNENLEIQVDFNKAVLHFRKGEYKEALRLFEKTSKVFEAPSLLNMGIIYYKQKDKKKHKSFLIKYIQKRQI</sequence>
<evidence type="ECO:0000313" key="1">
    <source>
        <dbReference type="EMBL" id="WNL17150.1"/>
    </source>
</evidence>
<accession>A0AA96CW33</accession>